<accession>A0A3M6U559</accession>
<dbReference type="Proteomes" id="UP000275408">
    <property type="component" value="Unassembled WGS sequence"/>
</dbReference>
<name>A0A3M6U559_POCDA</name>
<dbReference type="EMBL" id="RCHS01002239">
    <property type="protein sequence ID" value="RMX48822.1"/>
    <property type="molecule type" value="Genomic_DNA"/>
</dbReference>
<gene>
    <name evidence="1" type="ORF">pdam_00001614</name>
</gene>
<keyword evidence="2" id="KW-1185">Reference proteome</keyword>
<evidence type="ECO:0000313" key="2">
    <source>
        <dbReference type="Proteomes" id="UP000275408"/>
    </source>
</evidence>
<reference evidence="1 2" key="1">
    <citation type="journal article" date="2018" name="Sci. Rep.">
        <title>Comparative analysis of the Pocillopora damicornis genome highlights role of immune system in coral evolution.</title>
        <authorList>
            <person name="Cunning R."/>
            <person name="Bay R.A."/>
            <person name="Gillette P."/>
            <person name="Baker A.C."/>
            <person name="Traylor-Knowles N."/>
        </authorList>
    </citation>
    <scope>NUCLEOTIDE SEQUENCE [LARGE SCALE GENOMIC DNA]</scope>
    <source>
        <strain evidence="1">RSMAS</strain>
        <tissue evidence="1">Whole animal</tissue>
    </source>
</reference>
<dbReference type="AlphaFoldDB" id="A0A3M6U559"/>
<sequence length="166" mass="18081">MASGFTPAAKHSRTINVGASVRKQAKELGIPCEDNCPAQISDWLLASILPNAASLMGQSTIKVGYKIKAESINLFLICLCDPRAGKSPAFHHGCAQPVRLHVEAREDIPLFEDELKATPGHNTIIGKEEATQLFGQLLGGSREKSRIDLERLIQLYDGNPVGVHKW</sequence>
<proteinExistence type="predicted"/>
<evidence type="ECO:0000313" key="1">
    <source>
        <dbReference type="EMBL" id="RMX48822.1"/>
    </source>
</evidence>
<organism evidence="1 2">
    <name type="scientific">Pocillopora damicornis</name>
    <name type="common">Cauliflower coral</name>
    <name type="synonym">Millepora damicornis</name>
    <dbReference type="NCBI Taxonomy" id="46731"/>
    <lineage>
        <taxon>Eukaryota</taxon>
        <taxon>Metazoa</taxon>
        <taxon>Cnidaria</taxon>
        <taxon>Anthozoa</taxon>
        <taxon>Hexacorallia</taxon>
        <taxon>Scleractinia</taxon>
        <taxon>Astrocoeniina</taxon>
        <taxon>Pocilloporidae</taxon>
        <taxon>Pocillopora</taxon>
    </lineage>
</organism>
<protein>
    <submittedName>
        <fullName evidence="1">Uncharacterized protein</fullName>
    </submittedName>
</protein>
<comment type="caution">
    <text evidence="1">The sequence shown here is derived from an EMBL/GenBank/DDBJ whole genome shotgun (WGS) entry which is preliminary data.</text>
</comment>